<accession>A0A5A7QC78</accession>
<organism evidence="1 2">
    <name type="scientific">Striga asiatica</name>
    <name type="common">Asiatic witchweed</name>
    <name type="synonym">Buchnera asiatica</name>
    <dbReference type="NCBI Taxonomy" id="4170"/>
    <lineage>
        <taxon>Eukaryota</taxon>
        <taxon>Viridiplantae</taxon>
        <taxon>Streptophyta</taxon>
        <taxon>Embryophyta</taxon>
        <taxon>Tracheophyta</taxon>
        <taxon>Spermatophyta</taxon>
        <taxon>Magnoliopsida</taxon>
        <taxon>eudicotyledons</taxon>
        <taxon>Gunneridae</taxon>
        <taxon>Pentapetalae</taxon>
        <taxon>asterids</taxon>
        <taxon>lamiids</taxon>
        <taxon>Lamiales</taxon>
        <taxon>Orobanchaceae</taxon>
        <taxon>Buchnereae</taxon>
        <taxon>Striga</taxon>
    </lineage>
</organism>
<dbReference type="AlphaFoldDB" id="A0A5A7QC78"/>
<name>A0A5A7QC78_STRAF</name>
<reference evidence="2" key="1">
    <citation type="journal article" date="2019" name="Curr. Biol.">
        <title>Genome Sequence of Striga asiatica Provides Insight into the Evolution of Plant Parasitism.</title>
        <authorList>
            <person name="Yoshida S."/>
            <person name="Kim S."/>
            <person name="Wafula E.K."/>
            <person name="Tanskanen J."/>
            <person name="Kim Y.M."/>
            <person name="Honaas L."/>
            <person name="Yang Z."/>
            <person name="Spallek T."/>
            <person name="Conn C.E."/>
            <person name="Ichihashi Y."/>
            <person name="Cheong K."/>
            <person name="Cui S."/>
            <person name="Der J.P."/>
            <person name="Gundlach H."/>
            <person name="Jiao Y."/>
            <person name="Hori C."/>
            <person name="Ishida J.K."/>
            <person name="Kasahara H."/>
            <person name="Kiba T."/>
            <person name="Kim M.S."/>
            <person name="Koo N."/>
            <person name="Laohavisit A."/>
            <person name="Lee Y.H."/>
            <person name="Lumba S."/>
            <person name="McCourt P."/>
            <person name="Mortimer J.C."/>
            <person name="Mutuku J.M."/>
            <person name="Nomura T."/>
            <person name="Sasaki-Sekimoto Y."/>
            <person name="Seto Y."/>
            <person name="Wang Y."/>
            <person name="Wakatake T."/>
            <person name="Sakakibara H."/>
            <person name="Demura T."/>
            <person name="Yamaguchi S."/>
            <person name="Yoneyama K."/>
            <person name="Manabe R.I."/>
            <person name="Nelson D.C."/>
            <person name="Schulman A.H."/>
            <person name="Timko M.P."/>
            <person name="dePamphilis C.W."/>
            <person name="Choi D."/>
            <person name="Shirasu K."/>
        </authorList>
    </citation>
    <scope>NUCLEOTIDE SEQUENCE [LARGE SCALE GENOMIC DNA]</scope>
    <source>
        <strain evidence="2">cv. UVA1</strain>
    </source>
</reference>
<comment type="caution">
    <text evidence="1">The sequence shown here is derived from an EMBL/GenBank/DDBJ whole genome shotgun (WGS) entry which is preliminary data.</text>
</comment>
<evidence type="ECO:0000313" key="1">
    <source>
        <dbReference type="EMBL" id="GER42885.1"/>
    </source>
</evidence>
<proteinExistence type="predicted"/>
<sequence>MTLMSNHASILAIDSAVVAVIQGNSSTVRAGRHVLSIGPLMGRIEAYVGFAPNFTTSPGRLSAIFGSSSRGSVGMGLVWVSRVRLRVGPMLVWGGSMLARHLRLKRVARLRPEIWAILDVSFRLSSCVWCCVGVVVGY</sequence>
<keyword evidence="2" id="KW-1185">Reference proteome</keyword>
<dbReference type="Proteomes" id="UP000325081">
    <property type="component" value="Unassembled WGS sequence"/>
</dbReference>
<gene>
    <name evidence="1" type="ORF">STAS_19701</name>
</gene>
<protein>
    <submittedName>
        <fullName evidence="1">ATP synthase subunit beta</fullName>
    </submittedName>
</protein>
<dbReference type="EMBL" id="BKCP01006493">
    <property type="protein sequence ID" value="GER42885.1"/>
    <property type="molecule type" value="Genomic_DNA"/>
</dbReference>
<evidence type="ECO:0000313" key="2">
    <source>
        <dbReference type="Proteomes" id="UP000325081"/>
    </source>
</evidence>